<reference evidence="1" key="1">
    <citation type="journal article" date="2020" name="Nature">
        <title>Giant virus diversity and host interactions through global metagenomics.</title>
        <authorList>
            <person name="Schulz F."/>
            <person name="Roux S."/>
            <person name="Paez-Espino D."/>
            <person name="Jungbluth S."/>
            <person name="Walsh D.A."/>
            <person name="Denef V.J."/>
            <person name="McMahon K.D."/>
            <person name="Konstantinidis K.T."/>
            <person name="Eloe-Fadrosh E.A."/>
            <person name="Kyrpides N.C."/>
            <person name="Woyke T."/>
        </authorList>
    </citation>
    <scope>NUCLEOTIDE SEQUENCE</scope>
    <source>
        <strain evidence="1">GVMAG-M-3300025626-8</strain>
    </source>
</reference>
<name>A0A6C0IXN7_9ZZZZ</name>
<protein>
    <submittedName>
        <fullName evidence="1">Uncharacterized protein</fullName>
    </submittedName>
</protein>
<dbReference type="AlphaFoldDB" id="A0A6C0IXN7"/>
<dbReference type="EMBL" id="MN740287">
    <property type="protein sequence ID" value="QHT98071.1"/>
    <property type="molecule type" value="Genomic_DNA"/>
</dbReference>
<organism evidence="1">
    <name type="scientific">viral metagenome</name>
    <dbReference type="NCBI Taxonomy" id="1070528"/>
    <lineage>
        <taxon>unclassified sequences</taxon>
        <taxon>metagenomes</taxon>
        <taxon>organismal metagenomes</taxon>
    </lineage>
</organism>
<proteinExistence type="predicted"/>
<accession>A0A6C0IXN7</accession>
<evidence type="ECO:0000313" key="1">
    <source>
        <dbReference type="EMBL" id="QHT98071.1"/>
    </source>
</evidence>
<sequence length="128" mass="14489">MGDMLTGMVECHVKCTKINTILITVQKLEEHLVNYKTVPKLEAVTDFIMPFCFQIDVKEGAPLFVKYGVKAVSVSFPPDSRTLEVFLYEQEGRKDDMPFISVQTFGTVGELMMFLDNIANGDIEKEED</sequence>